<protein>
    <submittedName>
        <fullName evidence="2">Uncharacterized protein</fullName>
    </submittedName>
</protein>
<feature type="compositionally biased region" description="Polar residues" evidence="1">
    <location>
        <begin position="30"/>
        <end position="46"/>
    </location>
</feature>
<dbReference type="EMBL" id="GBRH01175291">
    <property type="protein sequence ID" value="JAE22605.1"/>
    <property type="molecule type" value="Transcribed_RNA"/>
</dbReference>
<dbReference type="AlphaFoldDB" id="A0A0A9GC30"/>
<evidence type="ECO:0000313" key="2">
    <source>
        <dbReference type="EMBL" id="JAE22605.1"/>
    </source>
</evidence>
<feature type="region of interest" description="Disordered" evidence="1">
    <location>
        <begin position="29"/>
        <end position="53"/>
    </location>
</feature>
<accession>A0A0A9GC30</accession>
<proteinExistence type="predicted"/>
<name>A0A0A9GC30_ARUDO</name>
<evidence type="ECO:0000256" key="1">
    <source>
        <dbReference type="SAM" id="MobiDB-lite"/>
    </source>
</evidence>
<organism evidence="2">
    <name type="scientific">Arundo donax</name>
    <name type="common">Giant reed</name>
    <name type="synonym">Donax arundinaceus</name>
    <dbReference type="NCBI Taxonomy" id="35708"/>
    <lineage>
        <taxon>Eukaryota</taxon>
        <taxon>Viridiplantae</taxon>
        <taxon>Streptophyta</taxon>
        <taxon>Embryophyta</taxon>
        <taxon>Tracheophyta</taxon>
        <taxon>Spermatophyta</taxon>
        <taxon>Magnoliopsida</taxon>
        <taxon>Liliopsida</taxon>
        <taxon>Poales</taxon>
        <taxon>Poaceae</taxon>
        <taxon>PACMAD clade</taxon>
        <taxon>Arundinoideae</taxon>
        <taxon>Arundineae</taxon>
        <taxon>Arundo</taxon>
    </lineage>
</organism>
<reference evidence="2" key="1">
    <citation type="submission" date="2014-09" db="EMBL/GenBank/DDBJ databases">
        <authorList>
            <person name="Magalhaes I.L.F."/>
            <person name="Oliveira U."/>
            <person name="Santos F.R."/>
            <person name="Vidigal T.H.D.A."/>
            <person name="Brescovit A.D."/>
            <person name="Santos A.J."/>
        </authorList>
    </citation>
    <scope>NUCLEOTIDE SEQUENCE</scope>
    <source>
        <tissue evidence="2">Shoot tissue taken approximately 20 cm above the soil surface</tissue>
    </source>
</reference>
<reference evidence="2" key="2">
    <citation type="journal article" date="2015" name="Data Brief">
        <title>Shoot transcriptome of the giant reed, Arundo donax.</title>
        <authorList>
            <person name="Barrero R.A."/>
            <person name="Guerrero F.D."/>
            <person name="Moolhuijzen P."/>
            <person name="Goolsby J.A."/>
            <person name="Tidwell J."/>
            <person name="Bellgard S.E."/>
            <person name="Bellgard M.I."/>
        </authorList>
    </citation>
    <scope>NUCLEOTIDE SEQUENCE</scope>
    <source>
        <tissue evidence="2">Shoot tissue taken approximately 20 cm above the soil surface</tissue>
    </source>
</reference>
<sequence length="53" mass="6098">MPVPLISHLMWLRIMLPRPIPHQHLEVEKNATNQSRGILHHQQLSDTDGCGHN</sequence>